<dbReference type="AlphaFoldDB" id="A0AAN7MAX6"/>
<proteinExistence type="predicted"/>
<sequence length="139" mass="15424">MILFTPNSDPNSPNNAFLGSCNFKFLQCVAYLNLPIYPIRLNLPRSLLLRVGPFISSLRLSLASCSILRRTHEPLRLESSLVKQSFFMVVEARQSFSTFHGGGSETIIFHGGGTKKKTPRYPKLDAGGARINGHGEHLH</sequence>
<evidence type="ECO:0000313" key="2">
    <source>
        <dbReference type="EMBL" id="KAK4801659.1"/>
    </source>
</evidence>
<gene>
    <name evidence="2" type="ORF">SAY86_022146</name>
</gene>
<evidence type="ECO:0000256" key="1">
    <source>
        <dbReference type="SAM" id="MobiDB-lite"/>
    </source>
</evidence>
<dbReference type="EMBL" id="JAXQNO010000003">
    <property type="protein sequence ID" value="KAK4801659.1"/>
    <property type="molecule type" value="Genomic_DNA"/>
</dbReference>
<reference evidence="2 3" key="1">
    <citation type="journal article" date="2023" name="Hortic Res">
        <title>Pangenome of water caltrop reveals structural variations and asymmetric subgenome divergence after allopolyploidization.</title>
        <authorList>
            <person name="Zhang X."/>
            <person name="Chen Y."/>
            <person name="Wang L."/>
            <person name="Yuan Y."/>
            <person name="Fang M."/>
            <person name="Shi L."/>
            <person name="Lu R."/>
            <person name="Comes H.P."/>
            <person name="Ma Y."/>
            <person name="Chen Y."/>
            <person name="Huang G."/>
            <person name="Zhou Y."/>
            <person name="Zheng Z."/>
            <person name="Qiu Y."/>
        </authorList>
    </citation>
    <scope>NUCLEOTIDE SEQUENCE [LARGE SCALE GENOMIC DNA]</scope>
    <source>
        <strain evidence="2">F231</strain>
    </source>
</reference>
<accession>A0AAN7MAX6</accession>
<name>A0AAN7MAX6_TRANT</name>
<organism evidence="2 3">
    <name type="scientific">Trapa natans</name>
    <name type="common">Water chestnut</name>
    <dbReference type="NCBI Taxonomy" id="22666"/>
    <lineage>
        <taxon>Eukaryota</taxon>
        <taxon>Viridiplantae</taxon>
        <taxon>Streptophyta</taxon>
        <taxon>Embryophyta</taxon>
        <taxon>Tracheophyta</taxon>
        <taxon>Spermatophyta</taxon>
        <taxon>Magnoliopsida</taxon>
        <taxon>eudicotyledons</taxon>
        <taxon>Gunneridae</taxon>
        <taxon>Pentapetalae</taxon>
        <taxon>rosids</taxon>
        <taxon>malvids</taxon>
        <taxon>Myrtales</taxon>
        <taxon>Lythraceae</taxon>
        <taxon>Trapa</taxon>
    </lineage>
</organism>
<protein>
    <submittedName>
        <fullName evidence="2">Uncharacterized protein</fullName>
    </submittedName>
</protein>
<evidence type="ECO:0000313" key="3">
    <source>
        <dbReference type="Proteomes" id="UP001346149"/>
    </source>
</evidence>
<keyword evidence="3" id="KW-1185">Reference proteome</keyword>
<dbReference type="Proteomes" id="UP001346149">
    <property type="component" value="Unassembled WGS sequence"/>
</dbReference>
<comment type="caution">
    <text evidence="2">The sequence shown here is derived from an EMBL/GenBank/DDBJ whole genome shotgun (WGS) entry which is preliminary data.</text>
</comment>
<feature type="region of interest" description="Disordered" evidence="1">
    <location>
        <begin position="112"/>
        <end position="139"/>
    </location>
</feature>